<gene>
    <name evidence="2" type="ORF">ElyMa_006487400</name>
</gene>
<accession>A0AAV4I1Q2</accession>
<feature type="compositionally biased region" description="Polar residues" evidence="1">
    <location>
        <begin position="51"/>
        <end position="77"/>
    </location>
</feature>
<evidence type="ECO:0000313" key="3">
    <source>
        <dbReference type="Proteomes" id="UP000762676"/>
    </source>
</evidence>
<dbReference type="AlphaFoldDB" id="A0AAV4I1Q2"/>
<evidence type="ECO:0000313" key="2">
    <source>
        <dbReference type="EMBL" id="GFS04127.1"/>
    </source>
</evidence>
<feature type="compositionally biased region" description="Polar residues" evidence="1">
    <location>
        <begin position="28"/>
        <end position="40"/>
    </location>
</feature>
<protein>
    <submittedName>
        <fullName evidence="2">Uncharacterized protein</fullName>
    </submittedName>
</protein>
<feature type="compositionally biased region" description="Low complexity" evidence="1">
    <location>
        <begin position="182"/>
        <end position="195"/>
    </location>
</feature>
<feature type="region of interest" description="Disordered" evidence="1">
    <location>
        <begin position="20"/>
        <end position="195"/>
    </location>
</feature>
<dbReference type="Proteomes" id="UP000762676">
    <property type="component" value="Unassembled WGS sequence"/>
</dbReference>
<proteinExistence type="predicted"/>
<feature type="compositionally biased region" description="Basic and acidic residues" evidence="1">
    <location>
        <begin position="109"/>
        <end position="121"/>
    </location>
</feature>
<reference evidence="2 3" key="1">
    <citation type="journal article" date="2021" name="Elife">
        <title>Chloroplast acquisition without the gene transfer in kleptoplastic sea slugs, Plakobranchus ocellatus.</title>
        <authorList>
            <person name="Maeda T."/>
            <person name="Takahashi S."/>
            <person name="Yoshida T."/>
            <person name="Shimamura S."/>
            <person name="Takaki Y."/>
            <person name="Nagai Y."/>
            <person name="Toyoda A."/>
            <person name="Suzuki Y."/>
            <person name="Arimoto A."/>
            <person name="Ishii H."/>
            <person name="Satoh N."/>
            <person name="Nishiyama T."/>
            <person name="Hasebe M."/>
            <person name="Maruyama T."/>
            <person name="Minagawa J."/>
            <person name="Obokata J."/>
            <person name="Shigenobu S."/>
        </authorList>
    </citation>
    <scope>NUCLEOTIDE SEQUENCE [LARGE SCALE GENOMIC DNA]</scope>
</reference>
<name>A0AAV4I1Q2_9GAST</name>
<evidence type="ECO:0000256" key="1">
    <source>
        <dbReference type="SAM" id="MobiDB-lite"/>
    </source>
</evidence>
<sequence>MVRDSQLVTYPETQNILQAGAASKENVADSSQTPNTQRLSAYSGCSKAESTHLQPTTAPTGRNNLKSSVMESGNINTHPACIQPESATLPPKFSRIEDRQITPGSTEFAKARFKENDKEATFLDSTKSEQNNYNSGSSKDVKQKCLEDLMQNETPVRTPSTSSDYLENKSVCTQTDDQHETSPGSSPNSGGSHLS</sequence>
<organism evidence="2 3">
    <name type="scientific">Elysia marginata</name>
    <dbReference type="NCBI Taxonomy" id="1093978"/>
    <lineage>
        <taxon>Eukaryota</taxon>
        <taxon>Metazoa</taxon>
        <taxon>Spiralia</taxon>
        <taxon>Lophotrochozoa</taxon>
        <taxon>Mollusca</taxon>
        <taxon>Gastropoda</taxon>
        <taxon>Heterobranchia</taxon>
        <taxon>Euthyneura</taxon>
        <taxon>Panpulmonata</taxon>
        <taxon>Sacoglossa</taxon>
        <taxon>Placobranchoidea</taxon>
        <taxon>Plakobranchidae</taxon>
        <taxon>Elysia</taxon>
    </lineage>
</organism>
<comment type="caution">
    <text evidence="2">The sequence shown here is derived from an EMBL/GenBank/DDBJ whole genome shotgun (WGS) entry which is preliminary data.</text>
</comment>
<keyword evidence="3" id="KW-1185">Reference proteome</keyword>
<feature type="compositionally biased region" description="Polar residues" evidence="1">
    <location>
        <begin position="123"/>
        <end position="138"/>
    </location>
</feature>
<feature type="compositionally biased region" description="Polar residues" evidence="1">
    <location>
        <begin position="151"/>
        <end position="175"/>
    </location>
</feature>
<dbReference type="EMBL" id="BMAT01013026">
    <property type="protein sequence ID" value="GFS04127.1"/>
    <property type="molecule type" value="Genomic_DNA"/>
</dbReference>